<evidence type="ECO:0000313" key="3">
    <source>
        <dbReference type="Proteomes" id="UP000182367"/>
    </source>
</evidence>
<dbReference type="EMBL" id="BJVF01000008">
    <property type="protein sequence ID" value="GEL12031.1"/>
    <property type="molecule type" value="Genomic_DNA"/>
</dbReference>
<reference evidence="1 4" key="2">
    <citation type="submission" date="2019-07" db="EMBL/GenBank/DDBJ databases">
        <title>Whole genome shotgun sequence of Flavobacterium glycines NBRC 105008.</title>
        <authorList>
            <person name="Hosoyama A."/>
            <person name="Uohara A."/>
            <person name="Ohji S."/>
            <person name="Ichikawa N."/>
        </authorList>
    </citation>
    <scope>NUCLEOTIDE SEQUENCE [LARGE SCALE GENOMIC DNA]</scope>
    <source>
        <strain evidence="1 4">NBRC 105008</strain>
    </source>
</reference>
<name>A0A511CHC5_9FLAO</name>
<protein>
    <submittedName>
        <fullName evidence="1">Uncharacterized protein</fullName>
    </submittedName>
</protein>
<evidence type="ECO:0000313" key="2">
    <source>
        <dbReference type="EMBL" id="SDJ91435.1"/>
    </source>
</evidence>
<evidence type="ECO:0000313" key="4">
    <source>
        <dbReference type="Proteomes" id="UP000321579"/>
    </source>
</evidence>
<evidence type="ECO:0000313" key="1">
    <source>
        <dbReference type="EMBL" id="GEL12031.1"/>
    </source>
</evidence>
<reference evidence="2 3" key="1">
    <citation type="submission" date="2016-10" db="EMBL/GenBank/DDBJ databases">
        <authorList>
            <person name="Varghese N."/>
            <person name="Submissions S."/>
        </authorList>
    </citation>
    <scope>NUCLEOTIDE SEQUENCE [LARGE SCALE GENOMIC DNA]</scope>
    <source>
        <strain evidence="2 3">Gm-149</strain>
    </source>
</reference>
<dbReference type="AlphaFoldDB" id="A0A511CHC5"/>
<accession>A0A511CHC5</accession>
<dbReference type="Proteomes" id="UP000182367">
    <property type="component" value="Unassembled WGS sequence"/>
</dbReference>
<dbReference type="EMBL" id="FNEO01000008">
    <property type="protein sequence ID" value="SDJ91435.1"/>
    <property type="molecule type" value="Genomic_DNA"/>
</dbReference>
<keyword evidence="3" id="KW-1185">Reference proteome</keyword>
<comment type="caution">
    <text evidence="1">The sequence shown here is derived from an EMBL/GenBank/DDBJ whole genome shotgun (WGS) entry which is preliminary data.</text>
</comment>
<sequence length="136" mass="15426">MVQNYSILDRLAPIHFNIYSINPIMNPLILQYSEKSNADNFDFSKIEYSSKLNLTVDRKTGLPAIDYLNMSTETFTKTHNESSDCDSENMGLMMGTLTHTSYELESSDDDSSFNSIKQMMGTNSFTFISQEATDND</sequence>
<proteinExistence type="predicted"/>
<dbReference type="Proteomes" id="UP000321579">
    <property type="component" value="Unassembled WGS sequence"/>
</dbReference>
<organism evidence="1 4">
    <name type="scientific">Flavobacterium glycines</name>
    <dbReference type="NCBI Taxonomy" id="551990"/>
    <lineage>
        <taxon>Bacteria</taxon>
        <taxon>Pseudomonadati</taxon>
        <taxon>Bacteroidota</taxon>
        <taxon>Flavobacteriia</taxon>
        <taxon>Flavobacteriales</taxon>
        <taxon>Flavobacteriaceae</taxon>
        <taxon>Flavobacterium</taxon>
    </lineage>
</organism>
<gene>
    <name evidence="1" type="ORF">FGL01_27700</name>
    <name evidence="2" type="ORF">SAMN05192550_3005</name>
</gene>